<organism evidence="2 3">
    <name type="scientific">Lottia gigantea</name>
    <name type="common">Giant owl limpet</name>
    <dbReference type="NCBI Taxonomy" id="225164"/>
    <lineage>
        <taxon>Eukaryota</taxon>
        <taxon>Metazoa</taxon>
        <taxon>Spiralia</taxon>
        <taxon>Lophotrochozoa</taxon>
        <taxon>Mollusca</taxon>
        <taxon>Gastropoda</taxon>
        <taxon>Patellogastropoda</taxon>
        <taxon>Lottioidea</taxon>
        <taxon>Lottiidae</taxon>
        <taxon>Lottia</taxon>
    </lineage>
</organism>
<reference evidence="2 3" key="1">
    <citation type="journal article" date="2013" name="Nature">
        <title>Insights into bilaterian evolution from three spiralian genomes.</title>
        <authorList>
            <person name="Simakov O."/>
            <person name="Marletaz F."/>
            <person name="Cho S.J."/>
            <person name="Edsinger-Gonzales E."/>
            <person name="Havlak P."/>
            <person name="Hellsten U."/>
            <person name="Kuo D.H."/>
            <person name="Larsson T."/>
            <person name="Lv J."/>
            <person name="Arendt D."/>
            <person name="Savage R."/>
            <person name="Osoegawa K."/>
            <person name="de Jong P."/>
            <person name="Grimwood J."/>
            <person name="Chapman J.A."/>
            <person name="Shapiro H."/>
            <person name="Aerts A."/>
            <person name="Otillar R.P."/>
            <person name="Terry A.Y."/>
            <person name="Boore J.L."/>
            <person name="Grigoriev I.V."/>
            <person name="Lindberg D.R."/>
            <person name="Seaver E.C."/>
            <person name="Weisblat D.A."/>
            <person name="Putnam N.H."/>
            <person name="Rokhsar D.S."/>
        </authorList>
    </citation>
    <scope>NUCLEOTIDE SEQUENCE [LARGE SCALE GENOMIC DNA]</scope>
</reference>
<dbReference type="CTD" id="20243271"/>
<evidence type="ECO:0000313" key="3">
    <source>
        <dbReference type="Proteomes" id="UP000030746"/>
    </source>
</evidence>
<dbReference type="RefSeq" id="XP_009056136.1">
    <property type="nucleotide sequence ID" value="XM_009057888.1"/>
</dbReference>
<keyword evidence="3" id="KW-1185">Reference proteome</keyword>
<accession>V4ADH2</accession>
<protein>
    <submittedName>
        <fullName evidence="2">Uncharacterized protein</fullName>
    </submittedName>
</protein>
<dbReference type="EMBL" id="KB201958">
    <property type="protein sequence ID" value="ESO93175.1"/>
    <property type="molecule type" value="Genomic_DNA"/>
</dbReference>
<dbReference type="HOGENOM" id="CLU_2280572_0_0_1"/>
<gene>
    <name evidence="2" type="ORF">LOTGIDRAFT_175599</name>
</gene>
<dbReference type="KEGG" id="lgi:LOTGIDRAFT_175599"/>
<dbReference type="Proteomes" id="UP000030746">
    <property type="component" value="Unassembled WGS sequence"/>
</dbReference>
<evidence type="ECO:0000313" key="2">
    <source>
        <dbReference type="EMBL" id="ESO93175.1"/>
    </source>
</evidence>
<sequence length="102" mass="11846">MLQSLKSHMDLKVGPGFQDQSSWSLAITGHLNWGVLTDRASLHGMKVLMVRKGKSSDLLFTDEEEQMKRNRRRTDEAAPTEQMKNRKKYEEQVKNAEEKINR</sequence>
<feature type="region of interest" description="Disordered" evidence="1">
    <location>
        <begin position="61"/>
        <end position="102"/>
    </location>
</feature>
<evidence type="ECO:0000256" key="1">
    <source>
        <dbReference type="SAM" id="MobiDB-lite"/>
    </source>
</evidence>
<proteinExistence type="predicted"/>
<dbReference type="AlphaFoldDB" id="V4ADH2"/>
<feature type="compositionally biased region" description="Basic and acidic residues" evidence="1">
    <location>
        <begin position="88"/>
        <end position="102"/>
    </location>
</feature>
<name>V4ADH2_LOTGI</name>
<dbReference type="GeneID" id="20243271"/>